<keyword evidence="3" id="KW-1185">Reference proteome</keyword>
<reference evidence="2" key="1">
    <citation type="submission" date="2023-06" db="EMBL/GenBank/DDBJ databases">
        <title>Genome-scale phylogeny and comparative genomics of the fungal order Sordariales.</title>
        <authorList>
            <consortium name="Lawrence Berkeley National Laboratory"/>
            <person name="Hensen N."/>
            <person name="Bonometti L."/>
            <person name="Westerberg I."/>
            <person name="Brannstrom I.O."/>
            <person name="Guillou S."/>
            <person name="Cros-Aarteil S."/>
            <person name="Calhoun S."/>
            <person name="Haridas S."/>
            <person name="Kuo A."/>
            <person name="Mondo S."/>
            <person name="Pangilinan J."/>
            <person name="Riley R."/>
            <person name="Labutti K."/>
            <person name="Andreopoulos B."/>
            <person name="Lipzen A."/>
            <person name="Chen C."/>
            <person name="Yanf M."/>
            <person name="Daum C."/>
            <person name="Ng V."/>
            <person name="Clum A."/>
            <person name="Steindorff A."/>
            <person name="Ohm R."/>
            <person name="Martin F."/>
            <person name="Silar P."/>
            <person name="Natvig D."/>
            <person name="Lalanne C."/>
            <person name="Gautier V."/>
            <person name="Ament-Velasquez S.L."/>
            <person name="Kruys A."/>
            <person name="Hutchinson M.I."/>
            <person name="Powell A.J."/>
            <person name="Barry K."/>
            <person name="Miller A.N."/>
            <person name="Grigoriev I.V."/>
            <person name="Debuchy R."/>
            <person name="Gladieux P."/>
            <person name="Thoren M.H."/>
            <person name="Johannesson H."/>
        </authorList>
    </citation>
    <scope>NUCLEOTIDE SEQUENCE</scope>
    <source>
        <strain evidence="2">CBS 540.89</strain>
    </source>
</reference>
<name>A0AA39ZPS7_9PEZI</name>
<dbReference type="AlphaFoldDB" id="A0AA39ZPS7"/>
<evidence type="ECO:0000313" key="3">
    <source>
        <dbReference type="Proteomes" id="UP001172159"/>
    </source>
</evidence>
<dbReference type="EMBL" id="JAUKTV010000029">
    <property type="protein sequence ID" value="KAK0701338.1"/>
    <property type="molecule type" value="Genomic_DNA"/>
</dbReference>
<gene>
    <name evidence="2" type="ORF">B0T21DRAFT_432530</name>
</gene>
<feature type="compositionally biased region" description="Basic and acidic residues" evidence="1">
    <location>
        <begin position="48"/>
        <end position="67"/>
    </location>
</feature>
<organism evidence="2 3">
    <name type="scientific">Apiosordaria backusii</name>
    <dbReference type="NCBI Taxonomy" id="314023"/>
    <lineage>
        <taxon>Eukaryota</taxon>
        <taxon>Fungi</taxon>
        <taxon>Dikarya</taxon>
        <taxon>Ascomycota</taxon>
        <taxon>Pezizomycotina</taxon>
        <taxon>Sordariomycetes</taxon>
        <taxon>Sordariomycetidae</taxon>
        <taxon>Sordariales</taxon>
        <taxon>Lasiosphaeriaceae</taxon>
        <taxon>Apiosordaria</taxon>
    </lineage>
</organism>
<comment type="caution">
    <text evidence="2">The sequence shown here is derived from an EMBL/GenBank/DDBJ whole genome shotgun (WGS) entry which is preliminary data.</text>
</comment>
<protein>
    <submittedName>
        <fullName evidence="2">Uncharacterized protein</fullName>
    </submittedName>
</protein>
<feature type="region of interest" description="Disordered" evidence="1">
    <location>
        <begin position="47"/>
        <end position="78"/>
    </location>
</feature>
<sequence>MAASIPAMRVLFNEVRTSARSKGRHYYQATTPQYGANRSGIVTTVKTEGNREEERPACGDDMSDRRILGSGSETGRDPKRICRVDEVEVVSTHSNGKRRELLSAHYPFCYVRITPIGVRVIYGP</sequence>
<evidence type="ECO:0000313" key="2">
    <source>
        <dbReference type="EMBL" id="KAK0701338.1"/>
    </source>
</evidence>
<accession>A0AA39ZPS7</accession>
<proteinExistence type="predicted"/>
<evidence type="ECO:0000256" key="1">
    <source>
        <dbReference type="SAM" id="MobiDB-lite"/>
    </source>
</evidence>
<dbReference type="Proteomes" id="UP001172159">
    <property type="component" value="Unassembled WGS sequence"/>
</dbReference>